<reference evidence="1" key="1">
    <citation type="submission" date="2014-07" db="EMBL/GenBank/DDBJ databases">
        <authorList>
            <person name="Urmite Genomes Urmite Genomes"/>
        </authorList>
    </citation>
    <scope>NUCLEOTIDE SEQUENCE</scope>
    <source>
        <strain evidence="1">12M76_air</strain>
    </source>
</reference>
<accession>A0A078MFL7</accession>
<dbReference type="EMBL" id="LK391969">
    <property type="protein sequence ID" value="CEF27528.1"/>
    <property type="molecule type" value="Genomic_DNA"/>
</dbReference>
<evidence type="ECO:0000313" key="1">
    <source>
        <dbReference type="EMBL" id="CEA06103.1"/>
    </source>
</evidence>
<gene>
    <name evidence="1" type="ORF">BN1049_02480</name>
</gene>
<name>A0A078MFL7_9PSED</name>
<protein>
    <submittedName>
        <fullName evidence="1">Uncharacterized protein</fullName>
    </submittedName>
</protein>
<sequence length="49" mass="5726">MWLPCAGSSLEVEKRINQPRSQAKHSLFDTAEWMDPELIWIRAILQEVT</sequence>
<dbReference type="PATRIC" id="fig|1461581.3.peg.2445"/>
<dbReference type="AlphaFoldDB" id="A0A078MFL7"/>
<proteinExistence type="predicted"/>
<dbReference type="EMBL" id="LM997413">
    <property type="protein sequence ID" value="CEA06103.1"/>
    <property type="molecule type" value="Genomic_DNA"/>
</dbReference>
<organism evidence="1">
    <name type="scientific">Pseudomonas saudimassiliensis</name>
    <dbReference type="NCBI Taxonomy" id="1461581"/>
    <lineage>
        <taxon>Bacteria</taxon>
        <taxon>Pseudomonadati</taxon>
        <taxon>Pseudomonadota</taxon>
        <taxon>Gammaproteobacteria</taxon>
        <taxon>Pseudomonadales</taxon>
        <taxon>Pseudomonadaceae</taxon>
        <taxon>Pseudomonas</taxon>
    </lineage>
</organism>